<organism evidence="4 5">
    <name type="scientific">Sphingobacterium mizutaii</name>
    <dbReference type="NCBI Taxonomy" id="1010"/>
    <lineage>
        <taxon>Bacteria</taxon>
        <taxon>Pseudomonadati</taxon>
        <taxon>Bacteroidota</taxon>
        <taxon>Sphingobacteriia</taxon>
        <taxon>Sphingobacteriales</taxon>
        <taxon>Sphingobacteriaceae</taxon>
        <taxon>Sphingobacterium</taxon>
    </lineage>
</organism>
<comment type="similarity">
    <text evidence="1 3">Belongs to the UreD family.</text>
</comment>
<dbReference type="HAMAP" id="MF_01384">
    <property type="entry name" value="UreD"/>
    <property type="match status" value="1"/>
</dbReference>
<evidence type="ECO:0000256" key="2">
    <source>
        <dbReference type="ARBA" id="ARBA00023186"/>
    </source>
</evidence>
<proteinExistence type="inferred from homology"/>
<dbReference type="KEGG" id="smiz:4412673_03676"/>
<dbReference type="InterPro" id="IPR002669">
    <property type="entry name" value="UreD"/>
</dbReference>
<evidence type="ECO:0000313" key="4">
    <source>
        <dbReference type="EMBL" id="SNV61102.1"/>
    </source>
</evidence>
<dbReference type="GO" id="GO:0005737">
    <property type="term" value="C:cytoplasm"/>
    <property type="evidence" value="ECO:0007669"/>
    <property type="project" value="UniProtKB-SubCell"/>
</dbReference>
<keyword evidence="3" id="KW-0963">Cytoplasm</keyword>
<comment type="function">
    <text evidence="3">Required for maturation of urease via the functional incorporation of the urease nickel metallocenter.</text>
</comment>
<dbReference type="PANTHER" id="PTHR33643:SF1">
    <property type="entry name" value="UREASE ACCESSORY PROTEIN D"/>
    <property type="match status" value="1"/>
</dbReference>
<dbReference type="PANTHER" id="PTHR33643">
    <property type="entry name" value="UREASE ACCESSORY PROTEIN D"/>
    <property type="match status" value="1"/>
</dbReference>
<protein>
    <recommendedName>
        <fullName evidence="3">Urease accessory protein UreD</fullName>
    </recommendedName>
</protein>
<reference evidence="4 5" key="1">
    <citation type="submission" date="2017-06" db="EMBL/GenBank/DDBJ databases">
        <authorList>
            <consortium name="Pathogen Informatics"/>
        </authorList>
    </citation>
    <scope>NUCLEOTIDE SEQUENCE [LARGE SCALE GENOMIC DNA]</scope>
    <source>
        <strain evidence="4 5">NCTC12149</strain>
    </source>
</reference>
<accession>A0AAJ4XEE7</accession>
<dbReference type="RefSeq" id="WP_093099258.1">
    <property type="nucleotide sequence ID" value="NZ_FNGK01000004.1"/>
</dbReference>
<keyword evidence="3" id="KW-0996">Nickel insertion</keyword>
<keyword evidence="2 3" id="KW-0143">Chaperone</keyword>
<comment type="subcellular location">
    <subcellularLocation>
        <location evidence="3">Cytoplasm</location>
    </subcellularLocation>
</comment>
<evidence type="ECO:0000256" key="1">
    <source>
        <dbReference type="ARBA" id="ARBA00007177"/>
    </source>
</evidence>
<evidence type="ECO:0000313" key="5">
    <source>
        <dbReference type="Proteomes" id="UP000215355"/>
    </source>
</evidence>
<name>A0AAJ4XEE7_9SPHI</name>
<comment type="subunit">
    <text evidence="3">UreD, UreF and UreG form a complex that acts as a GTP-hydrolysis-dependent molecular chaperone, activating the urease apoprotein by helping to assemble the nickel containing metallocenter of UreC. The UreE protein probably delivers the nickel.</text>
</comment>
<dbReference type="GO" id="GO:0016151">
    <property type="term" value="F:nickel cation binding"/>
    <property type="evidence" value="ECO:0007669"/>
    <property type="project" value="UniProtKB-UniRule"/>
</dbReference>
<dbReference type="Proteomes" id="UP000215355">
    <property type="component" value="Chromosome 1"/>
</dbReference>
<dbReference type="Pfam" id="PF01774">
    <property type="entry name" value="UreD"/>
    <property type="match status" value="1"/>
</dbReference>
<evidence type="ECO:0000256" key="3">
    <source>
        <dbReference type="HAMAP-Rule" id="MF_01384"/>
    </source>
</evidence>
<gene>
    <name evidence="4" type="primary">ureH</name>
    <name evidence="3" type="synonym">ureD</name>
    <name evidence="4" type="ORF">SAMEA4412673_03676</name>
</gene>
<dbReference type="EMBL" id="LT906468">
    <property type="protein sequence ID" value="SNV61102.1"/>
    <property type="molecule type" value="Genomic_DNA"/>
</dbReference>
<dbReference type="AlphaFoldDB" id="A0AAJ4XEE7"/>
<sequence>MDSAIKINAEKENQKTVLKESYHSAPYKLTYYGSPTFHEHLEMIIMSASPGVMDEDKLTIDVHVKEEAELKLFTQSFNKVHPMKIGAVQETQIQLDKKALFHYIPHPITPFKESIFLAKNEIHMDKESVLIWGDIICSGRVHMKESFVFTQLHSLTKIYKDNKLIFIDNQFLSPSRQPIQKMLFFEGYTHQATLLFSSSFATDLKIELDEILQQDYEDISYGFTQAADDVVIFRALGNNGELLYDFLLMLGQLCWEFSKHKIEELYPQVEAVEEKLIQDATLKEAVKKNGVKKAVKKGKSIKKLEVIAE</sequence>